<feature type="transmembrane region" description="Helical" evidence="2">
    <location>
        <begin position="71"/>
        <end position="92"/>
    </location>
</feature>
<feature type="transmembrane region" description="Helical" evidence="2">
    <location>
        <begin position="15"/>
        <end position="36"/>
    </location>
</feature>
<feature type="compositionally biased region" description="Polar residues" evidence="1">
    <location>
        <begin position="160"/>
        <end position="170"/>
    </location>
</feature>
<name>A0A931A145_9ACTN</name>
<dbReference type="RefSeq" id="WP_195893246.1">
    <property type="nucleotide sequence ID" value="NZ_JADOGI010000001.1"/>
</dbReference>
<evidence type="ECO:0000256" key="2">
    <source>
        <dbReference type="SAM" id="Phobius"/>
    </source>
</evidence>
<accession>A0A931A145</accession>
<feature type="transmembrane region" description="Helical" evidence="2">
    <location>
        <begin position="42"/>
        <end position="59"/>
    </location>
</feature>
<protein>
    <submittedName>
        <fullName evidence="3">Uncharacterized protein</fullName>
    </submittedName>
</protein>
<feature type="region of interest" description="Disordered" evidence="1">
    <location>
        <begin position="139"/>
        <end position="170"/>
    </location>
</feature>
<evidence type="ECO:0000313" key="3">
    <source>
        <dbReference type="EMBL" id="MBF8184257.1"/>
    </source>
</evidence>
<keyword evidence="2" id="KW-1133">Transmembrane helix</keyword>
<sequence length="210" mass="22210">MDARKWLNGVSREDALVVAATNLIAMLLGAATSLGWLDSGSVALFVGFAALVAAVLVLIRKPMPAPPSLTLIVVLLTVATPAAVGMAAHGLVQAIAVENSRALGVSWSPDRLSPGGVAQAVVAVEGEYGRLRVPVSYRDPDQEQGSCPNNRVSVTMDDQPPSQGVKSFNNGDFAEFELPEGKKSVTLYMKLEATQNCSIIIQTRDVAFYQ</sequence>
<organism evidence="3 4">
    <name type="scientific">Nonomuraea cypriaca</name>
    <dbReference type="NCBI Taxonomy" id="1187855"/>
    <lineage>
        <taxon>Bacteria</taxon>
        <taxon>Bacillati</taxon>
        <taxon>Actinomycetota</taxon>
        <taxon>Actinomycetes</taxon>
        <taxon>Streptosporangiales</taxon>
        <taxon>Streptosporangiaceae</taxon>
        <taxon>Nonomuraea</taxon>
    </lineage>
</organism>
<comment type="caution">
    <text evidence="3">The sequence shown here is derived from an EMBL/GenBank/DDBJ whole genome shotgun (WGS) entry which is preliminary data.</text>
</comment>
<feature type="compositionally biased region" description="Polar residues" evidence="1">
    <location>
        <begin position="143"/>
        <end position="153"/>
    </location>
</feature>
<keyword evidence="2" id="KW-0812">Transmembrane</keyword>
<dbReference type="AlphaFoldDB" id="A0A931A145"/>
<dbReference type="Proteomes" id="UP000605361">
    <property type="component" value="Unassembled WGS sequence"/>
</dbReference>
<dbReference type="EMBL" id="JADOGI010000001">
    <property type="protein sequence ID" value="MBF8184257.1"/>
    <property type="molecule type" value="Genomic_DNA"/>
</dbReference>
<proteinExistence type="predicted"/>
<evidence type="ECO:0000313" key="4">
    <source>
        <dbReference type="Proteomes" id="UP000605361"/>
    </source>
</evidence>
<evidence type="ECO:0000256" key="1">
    <source>
        <dbReference type="SAM" id="MobiDB-lite"/>
    </source>
</evidence>
<reference evidence="3" key="1">
    <citation type="submission" date="2020-11" db="EMBL/GenBank/DDBJ databases">
        <title>Whole-genome analyses of Nonomuraea sp. K274.</title>
        <authorList>
            <person name="Veyisoglu A."/>
        </authorList>
    </citation>
    <scope>NUCLEOTIDE SEQUENCE</scope>
    <source>
        <strain evidence="3">K274</strain>
    </source>
</reference>
<gene>
    <name evidence="3" type="ORF">ITP53_00535</name>
</gene>
<keyword evidence="2" id="KW-0472">Membrane</keyword>
<keyword evidence="4" id="KW-1185">Reference proteome</keyword>